<comment type="caution">
    <text evidence="1">The sequence shown here is derived from an EMBL/GenBank/DDBJ whole genome shotgun (WGS) entry which is preliminary data.</text>
</comment>
<proteinExistence type="predicted"/>
<dbReference type="AlphaFoldDB" id="A0ABD0XV84"/>
<evidence type="ECO:0000313" key="1">
    <source>
        <dbReference type="EMBL" id="KAL1115187.1"/>
    </source>
</evidence>
<organism evidence="1 2">
    <name type="scientific">Ranatra chinensis</name>
    <dbReference type="NCBI Taxonomy" id="642074"/>
    <lineage>
        <taxon>Eukaryota</taxon>
        <taxon>Metazoa</taxon>
        <taxon>Ecdysozoa</taxon>
        <taxon>Arthropoda</taxon>
        <taxon>Hexapoda</taxon>
        <taxon>Insecta</taxon>
        <taxon>Pterygota</taxon>
        <taxon>Neoptera</taxon>
        <taxon>Paraneoptera</taxon>
        <taxon>Hemiptera</taxon>
        <taxon>Heteroptera</taxon>
        <taxon>Panheteroptera</taxon>
        <taxon>Nepomorpha</taxon>
        <taxon>Nepidae</taxon>
        <taxon>Ranatrinae</taxon>
        <taxon>Ranatra</taxon>
    </lineage>
</organism>
<protein>
    <submittedName>
        <fullName evidence="1">Uncharacterized protein</fullName>
    </submittedName>
</protein>
<reference evidence="1 2" key="1">
    <citation type="submission" date="2024-07" db="EMBL/GenBank/DDBJ databases">
        <title>Chromosome-level genome assembly of the water stick insect Ranatra chinensis (Heteroptera: Nepidae).</title>
        <authorList>
            <person name="Liu X."/>
        </authorList>
    </citation>
    <scope>NUCLEOTIDE SEQUENCE [LARGE SCALE GENOMIC DNA]</scope>
    <source>
        <strain evidence="1">Cailab_2021Rc</strain>
        <tissue evidence="1">Muscle</tissue>
    </source>
</reference>
<dbReference type="EMBL" id="JBFDAA010000020">
    <property type="protein sequence ID" value="KAL1115187.1"/>
    <property type="molecule type" value="Genomic_DNA"/>
</dbReference>
<keyword evidence="2" id="KW-1185">Reference proteome</keyword>
<evidence type="ECO:0000313" key="2">
    <source>
        <dbReference type="Proteomes" id="UP001558652"/>
    </source>
</evidence>
<sequence>MASTRPRSTAATCGDLYDGVPTDNVHANATCRLSLEDVSNMGSETLDPPFVTTRSTPEDSALQSLQACKFGPRSCTPVYIALYRGGKVVATKMDDRETTVTIGRLEPAYTTPAEISAHPPLVQDPMRGVDSDLKSIPGVSLDGKGRIASRRFASCIESVF</sequence>
<name>A0ABD0XV84_9HEMI</name>
<accession>A0ABD0XV84</accession>
<dbReference type="Proteomes" id="UP001558652">
    <property type="component" value="Unassembled WGS sequence"/>
</dbReference>
<gene>
    <name evidence="1" type="ORF">AAG570_007218</name>
</gene>